<dbReference type="EMBL" id="JARJCN010000021">
    <property type="protein sequence ID" value="KAJ7090894.1"/>
    <property type="molecule type" value="Genomic_DNA"/>
</dbReference>
<proteinExistence type="predicted"/>
<dbReference type="Gene3D" id="3.80.10.10">
    <property type="entry name" value="Ribonuclease Inhibitor"/>
    <property type="match status" value="1"/>
</dbReference>
<dbReference type="InterPro" id="IPR032675">
    <property type="entry name" value="LRR_dom_sf"/>
</dbReference>
<dbReference type="EMBL" id="JARJCN010000021">
    <property type="protein sequence ID" value="KAJ7090905.1"/>
    <property type="molecule type" value="Genomic_DNA"/>
</dbReference>
<keyword evidence="3" id="KW-1185">Reference proteome</keyword>
<comment type="caution">
    <text evidence="1">The sequence shown here is derived from an EMBL/GenBank/DDBJ whole genome shotgun (WGS) entry which is preliminary data.</text>
</comment>
<dbReference type="Proteomes" id="UP001222325">
    <property type="component" value="Unassembled WGS sequence"/>
</dbReference>
<protein>
    <recommendedName>
        <fullName evidence="4">F-box domain-containing protein</fullName>
    </recommendedName>
</protein>
<accession>A0AAD6U6B3</accession>
<evidence type="ECO:0000313" key="1">
    <source>
        <dbReference type="EMBL" id="KAJ7090894.1"/>
    </source>
</evidence>
<dbReference type="AlphaFoldDB" id="A0AAD6U6B3"/>
<organism evidence="1 3">
    <name type="scientific">Mycena belliarum</name>
    <dbReference type="NCBI Taxonomy" id="1033014"/>
    <lineage>
        <taxon>Eukaryota</taxon>
        <taxon>Fungi</taxon>
        <taxon>Dikarya</taxon>
        <taxon>Basidiomycota</taxon>
        <taxon>Agaricomycotina</taxon>
        <taxon>Agaricomycetes</taxon>
        <taxon>Agaricomycetidae</taxon>
        <taxon>Agaricales</taxon>
        <taxon>Marasmiineae</taxon>
        <taxon>Mycenaceae</taxon>
        <taxon>Mycena</taxon>
    </lineage>
</organism>
<evidence type="ECO:0000313" key="2">
    <source>
        <dbReference type="EMBL" id="KAJ7090905.1"/>
    </source>
</evidence>
<gene>
    <name evidence="1" type="ORF">B0H15DRAFT_248693</name>
    <name evidence="2" type="ORF">B0H15DRAFT_248954</name>
</gene>
<sequence>MSPALAQDLPPEVVDFIMDGNRGNRKTLSSCALVCKAWLPSSRYCLFSEFDIYVGPTHGASFLKLLSNPSCTIIHCIRSISIYPGVPGPEGIASVGEKTMAGLAKLKHVASLRIHNHRGCIPKETLASISSNFDEVTTLRMSNRFPSFRDAVEFVAMFPALKSLVFYPYCVNAASDTASDVSIPSTLRSLHLHSPFTHGAWFSEHHNQLDSVILSAIKTTDVDRVKEMLAAFGADLRHLSLGFERPQSVFDEQQSARDLSAAVNYACNPSLASLELKIPGASGGFLLAILESMRTPNLRRLTWDTGSLRPVPDWEKVDTRLADRAAFKRLNQVHFLSEGISVRVQLPKAEAMGIKILGSEVQRR</sequence>
<name>A0AAD6U6B3_9AGAR</name>
<evidence type="ECO:0000313" key="3">
    <source>
        <dbReference type="Proteomes" id="UP001222325"/>
    </source>
</evidence>
<evidence type="ECO:0008006" key="4">
    <source>
        <dbReference type="Google" id="ProtNLM"/>
    </source>
</evidence>
<reference evidence="1" key="1">
    <citation type="submission" date="2023-03" db="EMBL/GenBank/DDBJ databases">
        <title>Massive genome expansion in bonnet fungi (Mycena s.s.) driven by repeated elements and novel gene families across ecological guilds.</title>
        <authorList>
            <consortium name="Lawrence Berkeley National Laboratory"/>
            <person name="Harder C.B."/>
            <person name="Miyauchi S."/>
            <person name="Viragh M."/>
            <person name="Kuo A."/>
            <person name="Thoen E."/>
            <person name="Andreopoulos B."/>
            <person name="Lu D."/>
            <person name="Skrede I."/>
            <person name="Drula E."/>
            <person name="Henrissat B."/>
            <person name="Morin E."/>
            <person name="Kohler A."/>
            <person name="Barry K."/>
            <person name="LaButti K."/>
            <person name="Morin E."/>
            <person name="Salamov A."/>
            <person name="Lipzen A."/>
            <person name="Mereny Z."/>
            <person name="Hegedus B."/>
            <person name="Baldrian P."/>
            <person name="Stursova M."/>
            <person name="Weitz H."/>
            <person name="Taylor A."/>
            <person name="Grigoriev I.V."/>
            <person name="Nagy L.G."/>
            <person name="Martin F."/>
            <person name="Kauserud H."/>
        </authorList>
    </citation>
    <scope>NUCLEOTIDE SEQUENCE</scope>
    <source>
        <strain evidence="1">CBHHK173m</strain>
    </source>
</reference>